<dbReference type="Proteomes" id="UP000249819">
    <property type="component" value="Unassembled WGS sequence"/>
</dbReference>
<dbReference type="Gene3D" id="1.20.120.450">
    <property type="entry name" value="dinb family like domain"/>
    <property type="match status" value="1"/>
</dbReference>
<sequence length="149" mass="17271">MMKTILEQPTRDELVSRINQLQENSTAKWGQMNVRQMMRHCILWEEMALGQKKYPRVFLGRILGRFILKAVLKDDAPMRRNSPTIAPMKINTSVGDDVASQKKKWIALLEEHRPGMPDIVHPIFGKMTAAEVGLLLYKHTDHHLRQFNV</sequence>
<dbReference type="InterPro" id="IPR034660">
    <property type="entry name" value="DinB/YfiT-like"/>
</dbReference>
<comment type="caution">
    <text evidence="1">The sequence shown here is derived from an EMBL/GenBank/DDBJ whole genome shotgun (WGS) entry which is preliminary data.</text>
</comment>
<dbReference type="Pfam" id="PF07606">
    <property type="entry name" value="DUF1569"/>
    <property type="match status" value="1"/>
</dbReference>
<evidence type="ECO:0000313" key="1">
    <source>
        <dbReference type="EMBL" id="RAJ76587.1"/>
    </source>
</evidence>
<dbReference type="EMBL" id="QLMA01000008">
    <property type="protein sequence ID" value="RAJ76587.1"/>
    <property type="molecule type" value="Genomic_DNA"/>
</dbReference>
<protein>
    <submittedName>
        <fullName evidence="1">Uncharacterized protein DUF1569</fullName>
    </submittedName>
</protein>
<gene>
    <name evidence="1" type="ORF">CLV59_108106</name>
</gene>
<proteinExistence type="predicted"/>
<dbReference type="InterPro" id="IPR011463">
    <property type="entry name" value="DUF1569"/>
</dbReference>
<evidence type="ECO:0000313" key="2">
    <source>
        <dbReference type="Proteomes" id="UP000249819"/>
    </source>
</evidence>
<dbReference type="AlphaFoldDB" id="A0A327VQF2"/>
<keyword evidence="2" id="KW-1185">Reference proteome</keyword>
<name>A0A327VQF2_9BACT</name>
<accession>A0A327VQF2</accession>
<reference evidence="1 2" key="1">
    <citation type="submission" date="2018-06" db="EMBL/GenBank/DDBJ databases">
        <title>Genomic Encyclopedia of Archaeal and Bacterial Type Strains, Phase II (KMG-II): from individual species to whole genera.</title>
        <authorList>
            <person name="Goeker M."/>
        </authorList>
    </citation>
    <scope>NUCLEOTIDE SEQUENCE [LARGE SCALE GENOMIC DNA]</scope>
    <source>
        <strain evidence="1 2">DSM 29821</strain>
    </source>
</reference>
<organism evidence="1 2">
    <name type="scientific">Chitinophaga dinghuensis</name>
    <dbReference type="NCBI Taxonomy" id="1539050"/>
    <lineage>
        <taxon>Bacteria</taxon>
        <taxon>Pseudomonadati</taxon>
        <taxon>Bacteroidota</taxon>
        <taxon>Chitinophagia</taxon>
        <taxon>Chitinophagales</taxon>
        <taxon>Chitinophagaceae</taxon>
        <taxon>Chitinophaga</taxon>
    </lineage>
</organism>